<dbReference type="AlphaFoldDB" id="A0A089X3U4"/>
<accession>A0A089X3U4</accession>
<sequence length="39" mass="4601">MAAQPEGHQNSKADRVYNKVRWLGPIFTIYKIVREFLSH</sequence>
<organism evidence="1 2">
    <name type="scientific">Streptomyces glaucescens</name>
    <dbReference type="NCBI Taxonomy" id="1907"/>
    <lineage>
        <taxon>Bacteria</taxon>
        <taxon>Bacillati</taxon>
        <taxon>Actinomycetota</taxon>
        <taxon>Actinomycetes</taxon>
        <taxon>Kitasatosporales</taxon>
        <taxon>Streptomycetaceae</taxon>
        <taxon>Streptomyces</taxon>
    </lineage>
</organism>
<protein>
    <submittedName>
        <fullName evidence="1">Uncharacterized protein</fullName>
    </submittedName>
</protein>
<dbReference type="Proteomes" id="UP000029482">
    <property type="component" value="Chromosome"/>
</dbReference>
<name>A0A089X3U4_STRGA</name>
<evidence type="ECO:0000313" key="1">
    <source>
        <dbReference type="EMBL" id="AIR98502.1"/>
    </source>
</evidence>
<dbReference type="KEGG" id="sgu:SGLAU_12530"/>
<reference evidence="2" key="1">
    <citation type="journal article" date="2015" name="J. Biotechnol.">
        <title>Complete genome sequence of the actinobacterium Streptomyces glaucescens GLA.O (DSM 40922) consisting of a linear chromosome and one linear plasmid.</title>
        <authorList>
            <person name="Ortseifen V."/>
            <person name="Winkler A."/>
            <person name="Albersmeier A."/>
            <person name="Wendler S."/>
            <person name="Puhler A."/>
            <person name="Kalinowski J."/>
            <person name="Ruckert C."/>
        </authorList>
    </citation>
    <scope>NUCLEOTIDE SEQUENCE [LARGE SCALE GENOMIC DNA]</scope>
    <source>
        <strain evidence="2">DSM 40922 / GLA O</strain>
    </source>
</reference>
<proteinExistence type="predicted"/>
<dbReference type="EMBL" id="CP009438">
    <property type="protein sequence ID" value="AIR98502.1"/>
    <property type="molecule type" value="Genomic_DNA"/>
</dbReference>
<keyword evidence="2" id="KW-1185">Reference proteome</keyword>
<dbReference type="HOGENOM" id="CLU_218460_0_0_11"/>
<gene>
    <name evidence="1" type="ORF">SGLAU_12530</name>
</gene>
<evidence type="ECO:0000313" key="2">
    <source>
        <dbReference type="Proteomes" id="UP000029482"/>
    </source>
</evidence>